<dbReference type="EMBL" id="RSEB01000004">
    <property type="protein sequence ID" value="RRR98537.1"/>
    <property type="molecule type" value="Genomic_DNA"/>
</dbReference>
<keyword evidence="1" id="KW-0472">Membrane</keyword>
<name>A0A426UW32_9ACTN</name>
<comment type="caution">
    <text evidence="2">The sequence shown here is derived from an EMBL/GenBank/DDBJ whole genome shotgun (WGS) entry which is preliminary data.</text>
</comment>
<feature type="transmembrane region" description="Helical" evidence="1">
    <location>
        <begin position="171"/>
        <end position="194"/>
    </location>
</feature>
<feature type="transmembrane region" description="Helical" evidence="1">
    <location>
        <begin position="200"/>
        <end position="219"/>
    </location>
</feature>
<dbReference type="RefSeq" id="WP_125248844.1">
    <property type="nucleotide sequence ID" value="NZ_RSEB01000004.1"/>
</dbReference>
<accession>A0A426UW32</accession>
<protein>
    <submittedName>
        <fullName evidence="2">Uncharacterized protein</fullName>
    </submittedName>
</protein>
<proteinExistence type="predicted"/>
<keyword evidence="3" id="KW-1185">Reference proteome</keyword>
<dbReference type="AlphaFoldDB" id="A0A426UW32"/>
<evidence type="ECO:0000256" key="1">
    <source>
        <dbReference type="SAM" id="Phobius"/>
    </source>
</evidence>
<feature type="transmembrane region" description="Helical" evidence="1">
    <location>
        <begin position="56"/>
        <end position="85"/>
    </location>
</feature>
<evidence type="ECO:0000313" key="2">
    <source>
        <dbReference type="EMBL" id="RRR98537.1"/>
    </source>
</evidence>
<dbReference type="Proteomes" id="UP000277256">
    <property type="component" value="Unassembled WGS sequence"/>
</dbReference>
<keyword evidence="1" id="KW-1133">Transmembrane helix</keyword>
<keyword evidence="1" id="KW-0812">Transmembrane</keyword>
<organism evidence="2 3">
    <name type="scientific">Glycomyces terrestris</name>
    <dbReference type="NCBI Taxonomy" id="2493553"/>
    <lineage>
        <taxon>Bacteria</taxon>
        <taxon>Bacillati</taxon>
        <taxon>Actinomycetota</taxon>
        <taxon>Actinomycetes</taxon>
        <taxon>Glycomycetales</taxon>
        <taxon>Glycomycetaceae</taxon>
        <taxon>Glycomyces</taxon>
    </lineage>
</organism>
<feature type="transmembrane region" description="Helical" evidence="1">
    <location>
        <begin position="97"/>
        <end position="117"/>
    </location>
</feature>
<sequence>MTQDWDLTMRMVLQRREAYLSEHYIGLHFTVVSLALGTAGVTAALLLAAGTLPADYAVLFGFLWATTVLATITAFGAATVGSVLLPSRLPSISDLVLPLLIAICEFLLFAILAPQAGSDTAPRRAVITWYFLMAAFCALAAVAIARVGVIFRSARYSPDIRAHMHWYRRQLRLDALGATTTASLSLAAGFLHLGASQVPAWVSCGITTIIAALLVLASLGHGRVSNYWQAALDGHLGR</sequence>
<reference evidence="2 3" key="1">
    <citation type="submission" date="2018-12" db="EMBL/GenBank/DDBJ databases">
        <title>Glycomyces sp. YIM 121974 draft genome.</title>
        <authorList>
            <person name="Li Q."/>
        </authorList>
    </citation>
    <scope>NUCLEOTIDE SEQUENCE [LARGE SCALE GENOMIC DNA]</scope>
    <source>
        <strain evidence="2 3">YIM 121974</strain>
    </source>
</reference>
<feature type="transmembrane region" description="Helical" evidence="1">
    <location>
        <begin position="24"/>
        <end position="50"/>
    </location>
</feature>
<gene>
    <name evidence="2" type="ORF">EIW28_16815</name>
</gene>
<evidence type="ECO:0000313" key="3">
    <source>
        <dbReference type="Proteomes" id="UP000277256"/>
    </source>
</evidence>
<feature type="transmembrane region" description="Helical" evidence="1">
    <location>
        <begin position="129"/>
        <end position="151"/>
    </location>
</feature>